<feature type="region of interest" description="Disordered" evidence="1">
    <location>
        <begin position="1"/>
        <end position="20"/>
    </location>
</feature>
<reference evidence="3 4" key="1">
    <citation type="submission" date="2019-10" db="EMBL/GenBank/DDBJ databases">
        <title>Genetic environment of the oxa23 gene and comparative analysis of carbapenem resistant Acinetobacter baumannii isolates belonging to global clone 1, lineage 2 recovered in a burns hospital outbreak in 2012-2013.</title>
        <authorList>
            <person name="Douraghi M."/>
            <person name="Aris P."/>
            <person name="Kenyon J."/>
            <person name="Hamidian M."/>
        </authorList>
    </citation>
    <scope>NUCLEOTIDE SEQUENCE [LARGE SCALE GENOMIC DNA]</scope>
    <source>
        <strain evidence="3 4">ABS103</strain>
    </source>
</reference>
<evidence type="ECO:0000259" key="2">
    <source>
        <dbReference type="PROSITE" id="PS50853"/>
    </source>
</evidence>
<evidence type="ECO:0000313" key="4">
    <source>
        <dbReference type="Proteomes" id="UP000461234"/>
    </source>
</evidence>
<comment type="caution">
    <text evidence="3">The sequence shown here is derived from an EMBL/GenBank/DDBJ whole genome shotgun (WGS) entry which is preliminary data.</text>
</comment>
<dbReference type="PROSITE" id="PS50853">
    <property type="entry name" value="FN3"/>
    <property type="match status" value="1"/>
</dbReference>
<dbReference type="RefSeq" id="WP_153228053.1">
    <property type="nucleotide sequence ID" value="NZ_WIOC01000033.1"/>
</dbReference>
<dbReference type="PANTHER" id="PTHR36251">
    <property type="entry name" value="FELS-1 PROPHAGE HOST SPECIFICITY PROTEIN-RELATED"/>
    <property type="match status" value="1"/>
</dbReference>
<dbReference type="InterPro" id="IPR013783">
    <property type="entry name" value="Ig-like_fold"/>
</dbReference>
<feature type="region of interest" description="Disordered" evidence="1">
    <location>
        <begin position="1924"/>
        <end position="1980"/>
    </location>
</feature>
<accession>A0A7X1SLK1</accession>
<evidence type="ECO:0000313" key="3">
    <source>
        <dbReference type="EMBL" id="MQR51227.1"/>
    </source>
</evidence>
<name>A0A7X1SLK1_ACIBA</name>
<dbReference type="EMBL" id="WIOC01000033">
    <property type="protein sequence ID" value="MQR51227.1"/>
    <property type="molecule type" value="Genomic_DNA"/>
</dbReference>
<feature type="domain" description="Fibronectin type-III" evidence="2">
    <location>
        <begin position="722"/>
        <end position="819"/>
    </location>
</feature>
<sequence length="2050" mass="217439">MNAVVGAKKGSNKQRQPVISPDSAQSKTFIKVLYGLAEGEIEGLANGLQSIYLEETPLQNADGSLNFENVKVDFRNGTNDQEYIEGFPAVENEIPIDVELKSSTPWVRSFNNLDLDAVRLRLRWGPLRNQDPTTGDVTGYTIEYAVDLQTDGGAWSEVLRAKISDKTSDNYERPHRIDLPKADSGWLVRVRRITPNSTSEYISDKMYVSAVTEVIDAKLRYPNTALLGLQYDAETFGNVAKVAMDTKGRIIKVPTNYNSVTRQYVGIWDGTFKEAYTNNPAWIYYDICTVDRYALGDRVTPLMIDKWSLYRLAQYCDQMVPDGLGGQEPRFTCNVYLQSAEGAFEILTKLAGVFRAISFWDGNSIICDADMPQDTYFTYTRANVIDGNFEYSGTRARDRHNVVKIAWDNPANHYKTEYEFVRDEKAIAEAGQVRILEIDAWGCTSRGQAQRAGHWALKSEQLETRTVSFKVGLDGHIPLPGKVIEVADPLFAGRANGGRVSAISADRKSITLDRDNVVAKAGDRLVINGENGKAQTRIVQSIAGRVITVTTAFDVNSIAVLNIWVLDAQDLATMKFRVISITQDDKHQFSITALQYNPSKFDAIDTGAHFEEAPISIVNPTVQDAVTNVTITSESRVDQGINVATMIVSWAQARGAVKYLVEWRKDDGSWIKLPLTGNNSVEVPGIYAGQYQARVTAISAFEISSLPAYSVLTALTGKQGLPPKLAFIRAIGTMFGMKVEWGFPATGALDTAYTEIEYSTTFNGTNIQPLGSYAYPTTSLQQQGLAANVTLWYRGRLVDRIGNKGDWSSWVSGTSTAQANDILDALDGLISATQLDQDLRDTINKIDTIEGLDGDIGNLIDKVTALEGEIDTANAAINAETQQRVSDISGLNDSLTQEIRDRIAADAAEAQARADAIAQESLARQGEVKQVSDAVAKETNDRITAVKGVSDGLTQEIQARTDGDQQILNAVTTYKESTDTSIAAVQESVDIVADDLHATATKLDGVYAQVTPLTADQNNWTADNGSNQAAAWTIQSAFAEGDLALSKRIDVVNAQVGNNQATIQQEALARVNGDSALSQRIDTLSSDFGNNNASVQQKLIALADADGAQVQALNSYIASNDAALASVIDDVSAVINDTESNTQSIEGLRSSVKTATDQAGQALENSASAISKAETAVTQAGSASSMAQEATATAQSASSKADGAVNTANTASSDAATAKTNAATALSKAQAAADASSANASSIDEINVALEDKASTGALEEVKANVEDIDGVVKAQTEKLEGVYAQVTPLTADQNNWTADSGSNQAGAWTIQSAYADGDLALSKRIDTVLASVGENTALIQQEATARANGDAATVQALNVYKASNDAALAAVSQRVDINTADNEATALKVDAIDVKVNTATDQAGQALENSATAVTKSEAAVSEAGSAVTVANQAKATAGTASSDAATAKANAATALSQANAAADASSAAIDRVESVEAELGDKASTGYVDSVKAIVDEQGDLINANTERLSGVFAKVTPLTADSTSLTADSSSTEAGSWSLQSAAAEGDLALSKRIDITQAQIDENKATIASESTARVNADSALGQRIDTVQTQFESNKATVQSQIKTLTDSQSSQASQIDIVQASASSANAAAGNAQLTANDALDKANTANTNLATVQQKVNAVTDAQSATAEKVDTIQTTVDGHTASIQDVSKSVDGVYAEQFLKFDVNGHVSGHGSMNDGTTSTFIFNYDCIQFGTPVGIDGIEPKPLMTLQNTPVTLPNGTVIPRGLYVDNASFGYINANRIWAENLSAISADLGTIKVKNANIEDGAIQTAHIGNAQVDTLKIKDNAVTVPVSAFAEVSVAVNTEYVTIQTLAVPSDMGHTTLTFGAVFSFTGYSPKQQVLCRVLKNDQVVFEDLEVHFIEHSSIALITDANGSHNHNGSTVNVSGNTGQDGSHSHSFNVNGTTGSTNAGGNYHNHSFNANGSTNSNGSHSHSVNLSGNVVMSEGGAHTHNITVQGNSRSAGTLNISRHDSTGIAGTFKLQLKAVAGGSMNVSQRYIHAMTMRK</sequence>
<organism evidence="3 4">
    <name type="scientific">Acinetobacter baumannii</name>
    <dbReference type="NCBI Taxonomy" id="470"/>
    <lineage>
        <taxon>Bacteria</taxon>
        <taxon>Pseudomonadati</taxon>
        <taxon>Pseudomonadota</taxon>
        <taxon>Gammaproteobacteria</taxon>
        <taxon>Moraxellales</taxon>
        <taxon>Moraxellaceae</taxon>
        <taxon>Acinetobacter</taxon>
        <taxon>Acinetobacter calcoaceticus/baumannii complex</taxon>
    </lineage>
</organism>
<feature type="compositionally biased region" description="Polar residues" evidence="1">
    <location>
        <begin position="1924"/>
        <end position="1944"/>
    </location>
</feature>
<dbReference type="InterPro" id="IPR053171">
    <property type="entry name" value="Viral_Tip_Attach_Protein"/>
</dbReference>
<proteinExistence type="predicted"/>
<dbReference type="Proteomes" id="UP000461234">
    <property type="component" value="Unassembled WGS sequence"/>
</dbReference>
<dbReference type="InterPro" id="IPR003961">
    <property type="entry name" value="FN3_dom"/>
</dbReference>
<dbReference type="Pfam" id="PF24801">
    <property type="entry name" value="FNIII-A_GpJ"/>
    <property type="match status" value="1"/>
</dbReference>
<dbReference type="InterPro" id="IPR032876">
    <property type="entry name" value="J_dom"/>
</dbReference>
<dbReference type="InterPro" id="IPR055385">
    <property type="entry name" value="GpJ_HDII-ins2"/>
</dbReference>
<dbReference type="Pfam" id="PF13550">
    <property type="entry name" value="Phage-tail_3"/>
    <property type="match status" value="1"/>
</dbReference>
<evidence type="ECO:0000256" key="1">
    <source>
        <dbReference type="SAM" id="MobiDB-lite"/>
    </source>
</evidence>
<gene>
    <name evidence="3" type="ORF">F2P40_18185</name>
</gene>
<protein>
    <submittedName>
        <fullName evidence="3">Phage tail protein</fullName>
    </submittedName>
</protein>
<dbReference type="Gene3D" id="2.60.40.10">
    <property type="entry name" value="Immunoglobulins"/>
    <property type="match status" value="2"/>
</dbReference>
<dbReference type="PANTHER" id="PTHR36251:SF2">
    <property type="entry name" value="GIFSY-2 PROPHAGE HOST SPECIFICITY PROTEIN J, PHAGE LAMBDA"/>
    <property type="match status" value="1"/>
</dbReference>
<feature type="compositionally biased region" description="Low complexity" evidence="1">
    <location>
        <begin position="1945"/>
        <end position="1958"/>
    </location>
</feature>
<feature type="compositionally biased region" description="Low complexity" evidence="1">
    <location>
        <begin position="1965"/>
        <end position="1980"/>
    </location>
</feature>